<evidence type="ECO:0000313" key="4">
    <source>
        <dbReference type="EMBL" id="VDC82618.1"/>
    </source>
</evidence>
<dbReference type="PANTHER" id="PTHR33625:SF8">
    <property type="entry name" value="TRANSMEMBRANE PROTEIN"/>
    <property type="match status" value="1"/>
</dbReference>
<name>A0A3P6AE86_BRACM</name>
<keyword evidence="2" id="KW-0812">Transmembrane</keyword>
<evidence type="ECO:0000256" key="2">
    <source>
        <dbReference type="SAM" id="Phobius"/>
    </source>
</evidence>
<dbReference type="EMBL" id="LS974619">
    <property type="protein sequence ID" value="CAG7883427.1"/>
    <property type="molecule type" value="Genomic_DNA"/>
</dbReference>
<feature type="transmembrane region" description="Helical" evidence="2">
    <location>
        <begin position="249"/>
        <end position="266"/>
    </location>
</feature>
<dbReference type="EMBL" id="LR031572">
    <property type="protein sequence ID" value="VDC82618.1"/>
    <property type="molecule type" value="Genomic_DNA"/>
</dbReference>
<sequence length="272" mass="30210">MDIRILNGGGGEQLETFEEAGAATATNLGNKKPSMSPSVSSSSVSSSTSVERAEPVIDSFEEEDEFEWVAVEREDKAPEIEEVEDAFSALQLMFNEDDGDKSEDQVSDQSEFVDWIEPPLQLCNTSLLQPYMLDRFYDAFHLFQTDPSVQQRMVMSLASDRAVWDAVMNNEVVRELITNAESERSEEDSGLSVNFIKRLLQRSAIKIMDAMEVVTKYVTDLFSGDDETVVPGDETVVLATGAAPAMEKLQMTVLLTIVVLLIVFVTRATRAR</sequence>
<dbReference type="PANTHER" id="PTHR33625">
    <property type="entry name" value="OS08G0179900 PROTEIN"/>
    <property type="match status" value="1"/>
</dbReference>
<proteinExistence type="predicted"/>
<evidence type="ECO:0000313" key="3">
    <source>
        <dbReference type="EMBL" id="CAG7883427.1"/>
    </source>
</evidence>
<gene>
    <name evidence="4" type="ORF">BRAA03T13836Z</name>
    <name evidence="3" type="ORF">BRAPAZ1V2_A03P47700.2</name>
</gene>
<protein>
    <submittedName>
        <fullName evidence="3">Uncharacterized protein</fullName>
    </submittedName>
</protein>
<dbReference type="Proteomes" id="UP000694005">
    <property type="component" value="Chromosome A03"/>
</dbReference>
<feature type="region of interest" description="Disordered" evidence="1">
    <location>
        <begin position="20"/>
        <end position="57"/>
    </location>
</feature>
<organism evidence="4">
    <name type="scientific">Brassica campestris</name>
    <name type="common">Field mustard</name>
    <dbReference type="NCBI Taxonomy" id="3711"/>
    <lineage>
        <taxon>Eukaryota</taxon>
        <taxon>Viridiplantae</taxon>
        <taxon>Streptophyta</taxon>
        <taxon>Embryophyta</taxon>
        <taxon>Tracheophyta</taxon>
        <taxon>Spermatophyta</taxon>
        <taxon>Magnoliopsida</taxon>
        <taxon>eudicotyledons</taxon>
        <taxon>Gunneridae</taxon>
        <taxon>Pentapetalae</taxon>
        <taxon>rosids</taxon>
        <taxon>malvids</taxon>
        <taxon>Brassicales</taxon>
        <taxon>Brassicaceae</taxon>
        <taxon>Brassiceae</taxon>
        <taxon>Brassica</taxon>
    </lineage>
</organism>
<evidence type="ECO:0000256" key="1">
    <source>
        <dbReference type="SAM" id="MobiDB-lite"/>
    </source>
</evidence>
<feature type="compositionally biased region" description="Low complexity" evidence="1">
    <location>
        <begin position="34"/>
        <end position="50"/>
    </location>
</feature>
<keyword evidence="2" id="KW-0472">Membrane</keyword>
<dbReference type="Gramene" id="A03p47700.2_BraZ1">
    <property type="protein sequence ID" value="A03p47700.2_BraZ1.CDS"/>
    <property type="gene ID" value="A03g47700.2_BraZ1"/>
</dbReference>
<reference evidence="4" key="1">
    <citation type="submission" date="2018-11" db="EMBL/GenBank/DDBJ databases">
        <authorList>
            <consortium name="Genoscope - CEA"/>
            <person name="William W."/>
        </authorList>
    </citation>
    <scope>NUCLEOTIDE SEQUENCE</scope>
</reference>
<dbReference type="AlphaFoldDB" id="A0A3P6AE86"/>
<keyword evidence="2" id="KW-1133">Transmembrane helix</keyword>
<accession>A0A3P6AE86</accession>